<dbReference type="PANTHER" id="PTHR31209">
    <property type="entry name" value="COFACTOR-INDEPENDENT PHOSPHOGLYCERATE MUTASE"/>
    <property type="match status" value="1"/>
</dbReference>
<reference evidence="8" key="1">
    <citation type="journal article" date="2018" name="DNA Res.">
        <title>Multiple hybrid de novo genome assembly of finger millet, an orphan allotetraploid crop.</title>
        <authorList>
            <person name="Hatakeyama M."/>
            <person name="Aluri S."/>
            <person name="Balachadran M.T."/>
            <person name="Sivarajan S.R."/>
            <person name="Patrignani A."/>
            <person name="Gruter S."/>
            <person name="Poveda L."/>
            <person name="Shimizu-Inatsugi R."/>
            <person name="Baeten J."/>
            <person name="Francoijs K.J."/>
            <person name="Nataraja K.N."/>
            <person name="Reddy Y.A.N."/>
            <person name="Phadnis S."/>
            <person name="Ravikumar R.L."/>
            <person name="Schlapbach R."/>
            <person name="Sreeman S.M."/>
            <person name="Shimizu K.K."/>
        </authorList>
    </citation>
    <scope>NUCLEOTIDE SEQUENCE</scope>
</reference>
<dbReference type="Proteomes" id="UP001054889">
    <property type="component" value="Unassembled WGS sequence"/>
</dbReference>
<dbReference type="Gene3D" id="3.40.720.10">
    <property type="entry name" value="Alkaline Phosphatase, subunit A"/>
    <property type="match status" value="1"/>
</dbReference>
<feature type="compositionally biased region" description="Basic residues" evidence="6">
    <location>
        <begin position="107"/>
        <end position="126"/>
    </location>
</feature>
<dbReference type="Pfam" id="PF10143">
    <property type="entry name" value="PhosphMutase"/>
    <property type="match status" value="1"/>
</dbReference>
<dbReference type="InterPro" id="IPR042253">
    <property type="entry name" value="Pglycerate_mutase_ApgM_sf"/>
</dbReference>
<dbReference type="InterPro" id="IPR004456">
    <property type="entry name" value="Pglycerate_mutase_ApgM"/>
</dbReference>
<keyword evidence="5" id="KW-0324">Glycolysis</keyword>
<evidence type="ECO:0000256" key="1">
    <source>
        <dbReference type="ARBA" id="ARBA00000370"/>
    </source>
</evidence>
<reference evidence="8" key="2">
    <citation type="submission" date="2021-12" db="EMBL/GenBank/DDBJ databases">
        <title>Resequencing data analysis of finger millet.</title>
        <authorList>
            <person name="Hatakeyama M."/>
            <person name="Aluri S."/>
            <person name="Balachadran M.T."/>
            <person name="Sivarajan S.R."/>
            <person name="Poveda L."/>
            <person name="Shimizu-Inatsugi R."/>
            <person name="Schlapbach R."/>
            <person name="Sreeman S.M."/>
            <person name="Shimizu K.K."/>
        </authorList>
    </citation>
    <scope>NUCLEOTIDE SEQUENCE</scope>
</reference>
<dbReference type="GO" id="GO:0006096">
    <property type="term" value="P:glycolytic process"/>
    <property type="evidence" value="ECO:0007669"/>
    <property type="project" value="UniProtKB-KW"/>
</dbReference>
<comment type="function">
    <text evidence="2">Catalyzes the interconversion of 2-phosphoglycerate and 3-phosphoglycerate.</text>
</comment>
<evidence type="ECO:0000259" key="7">
    <source>
        <dbReference type="Pfam" id="PF01676"/>
    </source>
</evidence>
<sequence length="637" mass="67521">MPNSAVKRGPRKEDTEAGETPEETGRRGGRALLLAAATAITGGEGDAAIGGSEAKRAPSVADLGEPRVRRSVPCNGRTDQVGASVSGPTRPKPSYEPGSNRPDPVHAPRRVSSTRRHLGKRQHQSQHGRAGEGRGKGAAAMAASAGGMRGPRRSRVAFVLVDGIGDVTIPSLGGRTPLEAAATPRLDAVAAAGVVGLMDPVEPGLACGSDTAHLSLLGYDPRVYYRGRGAFESMGAGLAMAPGDIAFKSNFATLDESTGVIISRRADRHFEEEGPILCAALDKMKLPSFPEYEVRVRYATEHRCGVVVKGPKLSGNISGTDPLKDNRLHLKAEPLDDSEEAKNTAAVVNELSKEITRVLVSHPINAKRAAEGKNIANVVLLRGCGIRIEVPAFETKHGLAPCMVAPTKIIAGLGLSLGIDILEAPGATGDYRTHLTSKAKAIAKALSAPMDTPPRVFVPGEDEYKSGKENGYDFGFLHIKAIDDAGHDKAVKLKVRGLEAVDRAIGQLARLLWEAEKAGHYQYFLCVTGDHSTPVEYGDHSFEPVPFAICRLRDYVGAMGEDNVISTPLDDFPLPSVKSGEDLADNIELAECNQLKVTSGDSVCDFSEIAAARGCLGRFPGSEMMGIIKKFIKAKND</sequence>
<dbReference type="PANTHER" id="PTHR31209:SF0">
    <property type="entry name" value="METALLOENZYME DOMAIN-CONTAINING PROTEIN"/>
    <property type="match status" value="1"/>
</dbReference>
<evidence type="ECO:0000256" key="5">
    <source>
        <dbReference type="ARBA" id="ARBA00023152"/>
    </source>
</evidence>
<dbReference type="InterPro" id="IPR006124">
    <property type="entry name" value="Metalloenzyme"/>
</dbReference>
<evidence type="ECO:0000313" key="8">
    <source>
        <dbReference type="EMBL" id="GJN34861.1"/>
    </source>
</evidence>
<dbReference type="CDD" id="cd16011">
    <property type="entry name" value="iPGM_like"/>
    <property type="match status" value="1"/>
</dbReference>
<dbReference type="EMBL" id="BQKI01000086">
    <property type="protein sequence ID" value="GJN34861.1"/>
    <property type="molecule type" value="Genomic_DNA"/>
</dbReference>
<comment type="similarity">
    <text evidence="4">Belongs to the BPG-independent phosphoglycerate mutase family. A-PGAM subfamily.</text>
</comment>
<accession>A0AAV5FKT2</accession>
<gene>
    <name evidence="8" type="primary">gb23561</name>
    <name evidence="8" type="ORF">PR202_gb23561</name>
</gene>
<comment type="catalytic activity">
    <reaction evidence="1">
        <text>(2R)-2-phosphoglycerate = (2R)-3-phosphoglycerate</text>
        <dbReference type="Rhea" id="RHEA:15901"/>
        <dbReference type="ChEBI" id="CHEBI:58272"/>
        <dbReference type="ChEBI" id="CHEBI:58289"/>
        <dbReference type="EC" id="5.4.2.12"/>
    </reaction>
</comment>
<dbReference type="InterPro" id="IPR017850">
    <property type="entry name" value="Alkaline_phosphatase_core_sf"/>
</dbReference>
<evidence type="ECO:0000313" key="9">
    <source>
        <dbReference type="Proteomes" id="UP001054889"/>
    </source>
</evidence>
<evidence type="ECO:0000256" key="2">
    <source>
        <dbReference type="ARBA" id="ARBA00002315"/>
    </source>
</evidence>
<comment type="pathway">
    <text evidence="3">Carbohydrate degradation.</text>
</comment>
<feature type="region of interest" description="Disordered" evidence="6">
    <location>
        <begin position="1"/>
        <end position="30"/>
    </location>
</feature>
<name>A0AAV5FKT2_ELECO</name>
<feature type="region of interest" description="Disordered" evidence="6">
    <location>
        <begin position="43"/>
        <end position="148"/>
    </location>
</feature>
<proteinExistence type="inferred from homology"/>
<protein>
    <recommendedName>
        <fullName evidence="7">Metalloenzyme domain-containing protein</fullName>
    </recommendedName>
</protein>
<evidence type="ECO:0000256" key="6">
    <source>
        <dbReference type="SAM" id="MobiDB-lite"/>
    </source>
</evidence>
<feature type="compositionally biased region" description="Low complexity" evidence="6">
    <location>
        <begin position="43"/>
        <end position="52"/>
    </location>
</feature>
<dbReference type="Gene3D" id="3.30.70.2130">
    <property type="entry name" value="Metalloenzyme domain"/>
    <property type="match status" value="1"/>
</dbReference>
<feature type="compositionally biased region" description="Low complexity" evidence="6">
    <location>
        <begin position="137"/>
        <end position="146"/>
    </location>
</feature>
<dbReference type="AlphaFoldDB" id="A0AAV5FKT2"/>
<keyword evidence="9" id="KW-1185">Reference proteome</keyword>
<feature type="compositionally biased region" description="Polar residues" evidence="6">
    <location>
        <begin position="77"/>
        <end position="87"/>
    </location>
</feature>
<dbReference type="GO" id="GO:0004619">
    <property type="term" value="F:phosphoglycerate mutase activity"/>
    <property type="evidence" value="ECO:0007669"/>
    <property type="project" value="UniProtKB-EC"/>
</dbReference>
<feature type="domain" description="Metalloenzyme" evidence="7">
    <location>
        <begin position="468"/>
        <end position="550"/>
    </location>
</feature>
<evidence type="ECO:0000256" key="3">
    <source>
        <dbReference type="ARBA" id="ARBA00004921"/>
    </source>
</evidence>
<feature type="domain" description="Metalloenzyme" evidence="7">
    <location>
        <begin position="155"/>
        <end position="446"/>
    </location>
</feature>
<dbReference type="Pfam" id="PF01676">
    <property type="entry name" value="Metalloenzyme"/>
    <property type="match status" value="2"/>
</dbReference>
<evidence type="ECO:0000256" key="4">
    <source>
        <dbReference type="ARBA" id="ARBA00005524"/>
    </source>
</evidence>
<organism evidence="8 9">
    <name type="scientific">Eleusine coracana subsp. coracana</name>
    <dbReference type="NCBI Taxonomy" id="191504"/>
    <lineage>
        <taxon>Eukaryota</taxon>
        <taxon>Viridiplantae</taxon>
        <taxon>Streptophyta</taxon>
        <taxon>Embryophyta</taxon>
        <taxon>Tracheophyta</taxon>
        <taxon>Spermatophyta</taxon>
        <taxon>Magnoliopsida</taxon>
        <taxon>Liliopsida</taxon>
        <taxon>Poales</taxon>
        <taxon>Poaceae</taxon>
        <taxon>PACMAD clade</taxon>
        <taxon>Chloridoideae</taxon>
        <taxon>Cynodonteae</taxon>
        <taxon>Eleusininae</taxon>
        <taxon>Eleusine</taxon>
    </lineage>
</organism>
<dbReference type="GO" id="GO:0046872">
    <property type="term" value="F:metal ion binding"/>
    <property type="evidence" value="ECO:0007669"/>
    <property type="project" value="InterPro"/>
</dbReference>
<comment type="caution">
    <text evidence="8">The sequence shown here is derived from an EMBL/GenBank/DDBJ whole genome shotgun (WGS) entry which is preliminary data.</text>
</comment>
<dbReference type="SUPFAM" id="SSF53649">
    <property type="entry name" value="Alkaline phosphatase-like"/>
    <property type="match status" value="1"/>
</dbReference>